<dbReference type="Proteomes" id="UP001152799">
    <property type="component" value="Chromosome 1"/>
</dbReference>
<dbReference type="SUPFAM" id="SSF56219">
    <property type="entry name" value="DNase I-like"/>
    <property type="match status" value="1"/>
</dbReference>
<dbReference type="InterPro" id="IPR050410">
    <property type="entry name" value="CCR4/nocturin_mRNA_transcr"/>
</dbReference>
<dbReference type="GO" id="GO:0005739">
    <property type="term" value="C:mitochondrion"/>
    <property type="evidence" value="ECO:0007669"/>
    <property type="project" value="TreeGrafter"/>
</dbReference>
<dbReference type="Pfam" id="PF03372">
    <property type="entry name" value="Exo_endo_phos"/>
    <property type="match status" value="1"/>
</dbReference>
<dbReference type="GO" id="GO:0000175">
    <property type="term" value="F:3'-5'-RNA exonuclease activity"/>
    <property type="evidence" value="ECO:0007669"/>
    <property type="project" value="TreeGrafter"/>
</dbReference>
<reference evidence="2" key="1">
    <citation type="submission" date="2022-01" db="EMBL/GenBank/DDBJ databases">
        <authorList>
            <person name="King R."/>
        </authorList>
    </citation>
    <scope>NUCLEOTIDE SEQUENCE</scope>
</reference>
<dbReference type="InterPro" id="IPR036691">
    <property type="entry name" value="Endo/exonu/phosph_ase_sf"/>
</dbReference>
<dbReference type="PANTHER" id="PTHR12121:SF37">
    <property type="entry name" value="2',5'-PHOSPHODIESTERASE 12"/>
    <property type="match status" value="1"/>
</dbReference>
<dbReference type="GO" id="GO:0000288">
    <property type="term" value="P:nuclear-transcribed mRNA catabolic process, deadenylation-dependent decay"/>
    <property type="evidence" value="ECO:0007669"/>
    <property type="project" value="TreeGrafter"/>
</dbReference>
<accession>A0A9N9MFG9</accession>
<dbReference type="OrthoDB" id="412787at2759"/>
<gene>
    <name evidence="2" type="ORF">CEUTPL_LOCUS1598</name>
</gene>
<dbReference type="AlphaFoldDB" id="A0A9N9MFG9"/>
<protein>
    <recommendedName>
        <fullName evidence="1">Endonuclease/exonuclease/phosphatase domain-containing protein</fullName>
    </recommendedName>
</protein>
<dbReference type="PANTHER" id="PTHR12121">
    <property type="entry name" value="CARBON CATABOLITE REPRESSOR PROTEIN 4"/>
    <property type="match status" value="1"/>
</dbReference>
<evidence type="ECO:0000313" key="2">
    <source>
        <dbReference type="EMBL" id="CAG9760881.1"/>
    </source>
</evidence>
<evidence type="ECO:0000259" key="1">
    <source>
        <dbReference type="Pfam" id="PF03372"/>
    </source>
</evidence>
<proteinExistence type="predicted"/>
<dbReference type="Gene3D" id="3.60.10.10">
    <property type="entry name" value="Endonuclease/exonuclease/phosphatase"/>
    <property type="match status" value="1"/>
</dbReference>
<organism evidence="2 3">
    <name type="scientific">Ceutorhynchus assimilis</name>
    <name type="common">cabbage seed weevil</name>
    <dbReference type="NCBI Taxonomy" id="467358"/>
    <lineage>
        <taxon>Eukaryota</taxon>
        <taxon>Metazoa</taxon>
        <taxon>Ecdysozoa</taxon>
        <taxon>Arthropoda</taxon>
        <taxon>Hexapoda</taxon>
        <taxon>Insecta</taxon>
        <taxon>Pterygota</taxon>
        <taxon>Neoptera</taxon>
        <taxon>Endopterygota</taxon>
        <taxon>Coleoptera</taxon>
        <taxon>Polyphaga</taxon>
        <taxon>Cucujiformia</taxon>
        <taxon>Curculionidae</taxon>
        <taxon>Ceutorhynchinae</taxon>
        <taxon>Ceutorhynchus</taxon>
    </lineage>
</organism>
<sequence length="556" mass="64349">MSDFPALKIAHLREYDTKNCDIRLPLTIKTKTGESIVKEICGFVKHGETLAALKNSIVENLIELNNKQSDEEDDLLLPEKITVEFLKGKKPYKDSIVLQDFNKLTDEKYIKILDQTFSIISNTPLVKIVRLPLAICVNFPVEPSVFKTYNVHKPSSKFIWLKSKDKEIWEKVGEGFGYNVTKEDANHYLKFCCIPYSKFRVKGPMAEAISEDLVDIISEFPQCPFEERHKLTNQRLKGINVRVVSYNLLADRYVDRDQFSCCPPRALGIHYRKQLTIKELKGYNADIICLQEVDEIHYRSYYLQKFKEMGYKTHFNRKGNCIPEGLVCAYDMNRFKTLDYKHLVLRTAVQRKQFHDVLTLLDYDEEVKQLFLKQNTSLQVLVLEDKNTKNILVVGNTHLYYHPDADHIRLIQAFMTTTHLGNIKNSVIREYKPNNIGIVFCGDFNSHYEKSLFGFMRTGTIDPEHKDCLKISSEGKATIYSKLYLSCASGTPKYTNYTPDFKGCLDYIFVETHRLATTRVIPVASEKELMKYIGLPNEVYPSDHLSLVVDLQFKSR</sequence>
<dbReference type="InterPro" id="IPR005135">
    <property type="entry name" value="Endo/exonuclease/phosphatase"/>
</dbReference>
<dbReference type="EMBL" id="OU892277">
    <property type="protein sequence ID" value="CAG9760881.1"/>
    <property type="molecule type" value="Genomic_DNA"/>
</dbReference>
<name>A0A9N9MFG9_9CUCU</name>
<feature type="domain" description="Endonuclease/exonuclease/phosphatase" evidence="1">
    <location>
        <begin position="245"/>
        <end position="544"/>
    </location>
</feature>
<evidence type="ECO:0000313" key="3">
    <source>
        <dbReference type="Proteomes" id="UP001152799"/>
    </source>
</evidence>
<keyword evidence="3" id="KW-1185">Reference proteome</keyword>